<dbReference type="Gene3D" id="2.120.10.30">
    <property type="entry name" value="TolB, C-terminal domain"/>
    <property type="match status" value="1"/>
</dbReference>
<dbReference type="EMBL" id="SIJK02000007">
    <property type="protein sequence ID" value="MBP1465205.1"/>
    <property type="molecule type" value="Genomic_DNA"/>
</dbReference>
<dbReference type="PROSITE" id="PS51257">
    <property type="entry name" value="PROKAR_LIPOPROTEIN"/>
    <property type="match status" value="1"/>
</dbReference>
<proteinExistence type="predicted"/>
<feature type="compositionally biased region" description="Low complexity" evidence="1">
    <location>
        <begin position="43"/>
        <end position="64"/>
    </location>
</feature>
<feature type="chain" id="PRO_5045875023" evidence="2">
    <location>
        <begin position="25"/>
        <end position="691"/>
    </location>
</feature>
<keyword evidence="2" id="KW-0732">Signal</keyword>
<feature type="region of interest" description="Disordered" evidence="1">
    <location>
        <begin position="515"/>
        <end position="555"/>
    </location>
</feature>
<feature type="compositionally biased region" description="Low complexity" evidence="1">
    <location>
        <begin position="518"/>
        <end position="555"/>
    </location>
</feature>
<dbReference type="SUPFAM" id="SSF82171">
    <property type="entry name" value="DPP6 N-terminal domain-like"/>
    <property type="match status" value="1"/>
</dbReference>
<accession>A0ABS4D718</accession>
<evidence type="ECO:0000256" key="1">
    <source>
        <dbReference type="SAM" id="MobiDB-lite"/>
    </source>
</evidence>
<gene>
    <name evidence="3" type="ORF">EYB53_005750</name>
</gene>
<sequence>MTLNRFSRALLALPLMLMMLLASCDLTTAGEREEIAGIETILALTPSPTPTASSTPAPTSTPTIAPTPSPTQPPTLTPLPTSTPLPPTPTPNPALVGFGFCDQFVGDLRGLFSARLVSVDIRGNPASEQVVLNFEPAPGANQIGARASCVTAYGNDQTLHHLEVYLPGWIRDARFEESVAALTEAVTSTRTIAGLQLVPADDGEAGAVVKLTLNEPLPFRLNLSGDPATLTIAVARTSPLSSANDPLALGVDAARAELAAPLFMLLDGDIWRIEHGSDAATDAISAENAGAVNLTDSPETETHLAVSHDGSLVAFCRALPGLDPAETDLPVPSTLWLMEADGTNQRPIAQIGVSCADPAFSLDDKSVAFAVDETGAMPIQRAIYSIPTTASTLPRRMHEGVDEWGRTSPQWLDNGDMVIAATSQDGRSTIFLRRANGTVVDVGAAILVRDDGETPYSALGQPLVAPDGKRFAVEAWRNDERGADLVVLDADGTILDILGTETLIDIAPGPRLTPTIRPTSTAVPTVTPTSVPTEPVTTTTTAEPTLTPTATTEPEQTVTPIATPLPTATPLLEPVREGPFWTRALGWDDSGHLVYLTTLCASQAVQDYQIYRWNGAQRTELILAGQRTGGLGQTVMQGNQLAYVLTSSPAGPRGPVALTPRNPVELWLWDLAEGTRGRLLVTERGMATLQR</sequence>
<dbReference type="InterPro" id="IPR011042">
    <property type="entry name" value="6-blade_b-propeller_TolB-like"/>
</dbReference>
<evidence type="ECO:0000256" key="2">
    <source>
        <dbReference type="SAM" id="SignalP"/>
    </source>
</evidence>
<dbReference type="Proteomes" id="UP001193081">
    <property type="component" value="Unassembled WGS sequence"/>
</dbReference>
<feature type="compositionally biased region" description="Pro residues" evidence="1">
    <location>
        <begin position="65"/>
        <end position="90"/>
    </location>
</feature>
<name>A0ABS4D718_9CHLR</name>
<dbReference type="RefSeq" id="WP_135477258.1">
    <property type="nucleotide sequence ID" value="NZ_SIJK02000007.1"/>
</dbReference>
<organism evidence="3 4">
    <name type="scientific">Candidatus Chloroploca mongolica</name>
    <dbReference type="NCBI Taxonomy" id="2528176"/>
    <lineage>
        <taxon>Bacteria</taxon>
        <taxon>Bacillati</taxon>
        <taxon>Chloroflexota</taxon>
        <taxon>Chloroflexia</taxon>
        <taxon>Chloroflexales</taxon>
        <taxon>Chloroflexineae</taxon>
        <taxon>Oscillochloridaceae</taxon>
        <taxon>Candidatus Chloroploca</taxon>
    </lineage>
</organism>
<evidence type="ECO:0000313" key="4">
    <source>
        <dbReference type="Proteomes" id="UP001193081"/>
    </source>
</evidence>
<reference evidence="3 4" key="1">
    <citation type="submission" date="2021-03" db="EMBL/GenBank/DDBJ databases">
        <authorList>
            <person name="Grouzdev D.S."/>
        </authorList>
    </citation>
    <scope>NUCLEOTIDE SEQUENCE [LARGE SCALE GENOMIC DNA]</scope>
    <source>
        <strain evidence="3 4">M50-1</strain>
    </source>
</reference>
<feature type="region of interest" description="Disordered" evidence="1">
    <location>
        <begin position="43"/>
        <end position="90"/>
    </location>
</feature>
<keyword evidence="4" id="KW-1185">Reference proteome</keyword>
<evidence type="ECO:0000313" key="3">
    <source>
        <dbReference type="EMBL" id="MBP1465205.1"/>
    </source>
</evidence>
<feature type="signal peptide" evidence="2">
    <location>
        <begin position="1"/>
        <end position="24"/>
    </location>
</feature>
<comment type="caution">
    <text evidence="3">The sequence shown here is derived from an EMBL/GenBank/DDBJ whole genome shotgun (WGS) entry which is preliminary data.</text>
</comment>
<protein>
    <submittedName>
        <fullName evidence="3">Uncharacterized protein</fullName>
    </submittedName>
</protein>